<comment type="caution">
    <text evidence="2">The sequence shown here is derived from an EMBL/GenBank/DDBJ whole genome shotgun (WGS) entry which is preliminary data.</text>
</comment>
<dbReference type="PATRIC" id="fig|1300222.3.peg.850"/>
<name>M8E672_9BACL</name>
<sequence length="415" mass="46004">MAKTHTIDGVQYNEVKRPAKVGEKIKVVEPFISNGKYGQGDVLEVAYRNEGSGIRLSHVKVTGINVPILDSEYVVLEPVEPTDTIVHDGKRYRKVDRPVREGDAFIIPKMRQYPQDLTEGKVYRLNRDFDGDPFFYDDVDDERYLPIAENDVYVLEPVETATPSLSALESELAATKAKVAEMEAQLAAVKQAEAEAQRLKVGDYVKVVDDRKRNGSKRTDVVIGEIRKITENDESSVPFRTTTLDGSDSAWFRAEALTRATDEEVAEAKRKLAFDQLKKGDKVRLMNGGGKFPLHGFQDGNIYEVVTPEYAHSRGTKVQIVDGGGYKGYADPDQLVKVTEEEAKWHAIGREVGQFKEGDIVRIVSKNVVGKVEDVGTSLLGISDYSGKYYGPDKECVELIAPVESVVNLRAGDAA</sequence>
<gene>
    <name evidence="2" type="ORF">I532_04090</name>
</gene>
<protein>
    <submittedName>
        <fullName evidence="2">Uncharacterized protein</fullName>
    </submittedName>
</protein>
<proteinExistence type="predicted"/>
<dbReference type="EMBL" id="APBN01000001">
    <property type="protein sequence ID" value="EMT54756.1"/>
    <property type="molecule type" value="Genomic_DNA"/>
</dbReference>
<evidence type="ECO:0000256" key="1">
    <source>
        <dbReference type="SAM" id="Coils"/>
    </source>
</evidence>
<evidence type="ECO:0000313" key="3">
    <source>
        <dbReference type="Proteomes" id="UP000012081"/>
    </source>
</evidence>
<organism evidence="2 3">
    <name type="scientific">Brevibacillus borstelensis AK1</name>
    <dbReference type="NCBI Taxonomy" id="1300222"/>
    <lineage>
        <taxon>Bacteria</taxon>
        <taxon>Bacillati</taxon>
        <taxon>Bacillota</taxon>
        <taxon>Bacilli</taxon>
        <taxon>Bacillales</taxon>
        <taxon>Paenibacillaceae</taxon>
        <taxon>Brevibacillus</taxon>
    </lineage>
</organism>
<dbReference type="RefSeq" id="WP_003386572.1">
    <property type="nucleotide sequence ID" value="NZ_APBN01000001.1"/>
</dbReference>
<accession>M8E672</accession>
<keyword evidence="3" id="KW-1185">Reference proteome</keyword>
<keyword evidence="1" id="KW-0175">Coiled coil</keyword>
<dbReference type="STRING" id="1300222.I532_04090"/>
<dbReference type="AlphaFoldDB" id="M8E672"/>
<feature type="coiled-coil region" evidence="1">
    <location>
        <begin position="165"/>
        <end position="199"/>
    </location>
</feature>
<reference evidence="2 3" key="1">
    <citation type="submission" date="2013-03" db="EMBL/GenBank/DDBJ databases">
        <title>Assembly of a new bacterial strain Brevibacillus borstelensis AK1.</title>
        <authorList>
            <person name="Rajan I."/>
            <person name="PoliReddy D."/>
            <person name="Sugumar T."/>
            <person name="Rathinam K."/>
            <person name="Alqarawi S."/>
            <person name="Khalil A.B."/>
            <person name="Sivakumar N."/>
        </authorList>
    </citation>
    <scope>NUCLEOTIDE SEQUENCE [LARGE SCALE GENOMIC DNA]</scope>
    <source>
        <strain evidence="2 3">AK1</strain>
    </source>
</reference>
<evidence type="ECO:0000313" key="2">
    <source>
        <dbReference type="EMBL" id="EMT54756.1"/>
    </source>
</evidence>
<dbReference type="Proteomes" id="UP000012081">
    <property type="component" value="Unassembled WGS sequence"/>
</dbReference>
<dbReference type="OrthoDB" id="2667277at2"/>